<dbReference type="Proteomes" id="UP000828390">
    <property type="component" value="Unassembled WGS sequence"/>
</dbReference>
<dbReference type="AlphaFoldDB" id="A0A9D4S2V6"/>
<organism evidence="1 2">
    <name type="scientific">Dreissena polymorpha</name>
    <name type="common">Zebra mussel</name>
    <name type="synonym">Mytilus polymorpha</name>
    <dbReference type="NCBI Taxonomy" id="45954"/>
    <lineage>
        <taxon>Eukaryota</taxon>
        <taxon>Metazoa</taxon>
        <taxon>Spiralia</taxon>
        <taxon>Lophotrochozoa</taxon>
        <taxon>Mollusca</taxon>
        <taxon>Bivalvia</taxon>
        <taxon>Autobranchia</taxon>
        <taxon>Heteroconchia</taxon>
        <taxon>Euheterodonta</taxon>
        <taxon>Imparidentia</taxon>
        <taxon>Neoheterodontei</taxon>
        <taxon>Myida</taxon>
        <taxon>Dreissenoidea</taxon>
        <taxon>Dreissenidae</taxon>
        <taxon>Dreissena</taxon>
    </lineage>
</organism>
<reference evidence="1" key="1">
    <citation type="journal article" date="2019" name="bioRxiv">
        <title>The Genome of the Zebra Mussel, Dreissena polymorpha: A Resource for Invasive Species Research.</title>
        <authorList>
            <person name="McCartney M.A."/>
            <person name="Auch B."/>
            <person name="Kono T."/>
            <person name="Mallez S."/>
            <person name="Zhang Y."/>
            <person name="Obille A."/>
            <person name="Becker A."/>
            <person name="Abrahante J.E."/>
            <person name="Garbe J."/>
            <person name="Badalamenti J.P."/>
            <person name="Herman A."/>
            <person name="Mangelson H."/>
            <person name="Liachko I."/>
            <person name="Sullivan S."/>
            <person name="Sone E.D."/>
            <person name="Koren S."/>
            <person name="Silverstein K.A.T."/>
            <person name="Beckman K.B."/>
            <person name="Gohl D.M."/>
        </authorList>
    </citation>
    <scope>NUCLEOTIDE SEQUENCE</scope>
    <source>
        <strain evidence="1">Duluth1</strain>
        <tissue evidence="1">Whole animal</tissue>
    </source>
</reference>
<reference evidence="1" key="2">
    <citation type="submission" date="2020-11" db="EMBL/GenBank/DDBJ databases">
        <authorList>
            <person name="McCartney M.A."/>
            <person name="Auch B."/>
            <person name="Kono T."/>
            <person name="Mallez S."/>
            <person name="Becker A."/>
            <person name="Gohl D.M."/>
            <person name="Silverstein K.A.T."/>
            <person name="Koren S."/>
            <person name="Bechman K.B."/>
            <person name="Herman A."/>
            <person name="Abrahante J.E."/>
            <person name="Garbe J."/>
        </authorList>
    </citation>
    <scope>NUCLEOTIDE SEQUENCE</scope>
    <source>
        <strain evidence="1">Duluth1</strain>
        <tissue evidence="1">Whole animal</tissue>
    </source>
</reference>
<evidence type="ECO:0000313" key="2">
    <source>
        <dbReference type="Proteomes" id="UP000828390"/>
    </source>
</evidence>
<sequence length="84" mass="9682">MNKLTGSKSENPLPTIQSENTLAYTFADHCIQKIETIRENIKDFDNYTPIAKQVTQFGNFEKLTEDEIRKLTNQLQSLAKLISY</sequence>
<accession>A0A9D4S2V6</accession>
<proteinExistence type="predicted"/>
<comment type="caution">
    <text evidence="1">The sequence shown here is derived from an EMBL/GenBank/DDBJ whole genome shotgun (WGS) entry which is preliminary data.</text>
</comment>
<evidence type="ECO:0000313" key="1">
    <source>
        <dbReference type="EMBL" id="KAH3887852.1"/>
    </source>
</evidence>
<dbReference type="EMBL" id="JAIWYP010000001">
    <property type="protein sequence ID" value="KAH3887852.1"/>
    <property type="molecule type" value="Genomic_DNA"/>
</dbReference>
<keyword evidence="2" id="KW-1185">Reference proteome</keyword>
<name>A0A9D4S2V6_DREPO</name>
<protein>
    <submittedName>
        <fullName evidence="1">Uncharacterized protein</fullName>
    </submittedName>
</protein>
<gene>
    <name evidence="1" type="ORF">DPMN_011874</name>
</gene>